<dbReference type="Gene3D" id="3.20.20.80">
    <property type="entry name" value="Glycosidases"/>
    <property type="match status" value="1"/>
</dbReference>
<dbReference type="PROSITE" id="PS51257">
    <property type="entry name" value="PROKAR_LIPOPROTEIN"/>
    <property type="match status" value="1"/>
</dbReference>
<keyword evidence="3" id="KW-0732">Signal</keyword>
<keyword evidence="6" id="KW-1185">Reference proteome</keyword>
<dbReference type="PANTHER" id="PTHR34142:SF1">
    <property type="entry name" value="GLYCOSIDE HYDROLASE FAMILY 5 DOMAIN-CONTAINING PROTEIN"/>
    <property type="match status" value="1"/>
</dbReference>
<feature type="domain" description="Glycoside hydrolase family 5" evidence="4">
    <location>
        <begin position="676"/>
        <end position="997"/>
    </location>
</feature>
<evidence type="ECO:0000256" key="2">
    <source>
        <dbReference type="ARBA" id="ARBA00023295"/>
    </source>
</evidence>
<sequence length="1055" mass="114235">MTHKYKKICLLLGISSLSLTACQSGSSAGGASGSSTSSDAQQVVKSFADVAQYSTPSASCIIVAGQQFSASSDNIGGFVTLKNGCEANQTLDQTKVYMSSSKSDLNPSLFNLWDLEQSSTLIVPMPGWEEHWVSASMAAAQIANASSGYKDLELTLSTANKAAYLLPGGTTRLNFGYSPNGVNPGTVTFSTTSTATPETPGTIVLTLNTKPLSTICVAPTSCSIPVHLLGQNGNFDQVIDVIDNSKANNTIKYTIKDMKSSDYRFAVNSKDLPQNESYTVGFTASALFNLTSGATINESAAFTKVKVSTGNVTYQIIKPSTFISQYTTTQVDLKNSITSYSSTHNYTSDQFTKVEKGTYTLSTPYGLADAKLGTYANPIKKGSIKVTAANTTDIGSVSYVAKASNANVKVNVSGLANGETLGVKLTDNLAGVSYLYNDITLNEGVNTLKLLQNDNIVLNVNTPTGYKAVAPISYSVVKNGEISINLEKIESEPVIIPPGGVAFNNNSSFYLHLQNNAPNAGCPTTVKPGEHTYAMINKGSGWANSCYYLVCSSKDYQDGPGCLEKTPEGTMNQGGYIAWINLNPETHACALPGYDSGTNTFACSMDASGNFKVDFKSKVQTYSAGQNVNKPVTLPTIPTSYKTAPGLQYRGINISGYEYNGTIGDAMFQRPDLPEFKSFAEKGMNTLRLPIRWEYLIADNKPGYNNLISSTTLDPAKSHINEMYLAGLRDTISKYLNANVNVIIDMHTYLRYCKAGNNEDLSIGQTNEPTEPVGKTTCNIVTAKEFADTWKTLAIALQDIASQHGTDKSGKAQLMFSLANEPFSQKDQYLTTQEVFDIEVAGAKEIQVLGLKNRIIFSGNFWDPLHGWPTFVPTDDAVKPNDQANGVVFTKANLEKAGINVKDIAIEVHQYFDSNYSGKYEQCNVYSNYENFVQALDLSTMGKWMNDNEMQVMLSEFGAADNPTCQTDLEYMFRYLEEHALGQPGQEKGGFTGWQLWRANRHNNGGYGAFSYLDKEDYTVYGGNGSKPAIPDGTGILRGPANGLMDSLYFHHLTH</sequence>
<organism evidence="5 6">
    <name type="scientific">Aquella oligotrophica</name>
    <dbReference type="NCBI Taxonomy" id="2067065"/>
    <lineage>
        <taxon>Bacteria</taxon>
        <taxon>Pseudomonadati</taxon>
        <taxon>Pseudomonadota</taxon>
        <taxon>Betaproteobacteria</taxon>
        <taxon>Neisseriales</taxon>
        <taxon>Neisseriaceae</taxon>
        <taxon>Aquella</taxon>
    </lineage>
</organism>
<dbReference type="GO" id="GO:0009251">
    <property type="term" value="P:glucan catabolic process"/>
    <property type="evidence" value="ECO:0007669"/>
    <property type="project" value="TreeGrafter"/>
</dbReference>
<dbReference type="InterPro" id="IPR001547">
    <property type="entry name" value="Glyco_hydro_5"/>
</dbReference>
<evidence type="ECO:0000313" key="5">
    <source>
        <dbReference type="EMBL" id="AUR51889.1"/>
    </source>
</evidence>
<dbReference type="Pfam" id="PF00150">
    <property type="entry name" value="Cellulase"/>
    <property type="match status" value="1"/>
</dbReference>
<protein>
    <recommendedName>
        <fullName evidence="4">Glycoside hydrolase family 5 domain-containing protein</fullName>
    </recommendedName>
</protein>
<dbReference type="KEGG" id="nba:CUN60_06120"/>
<dbReference type="GO" id="GO:0004553">
    <property type="term" value="F:hydrolase activity, hydrolyzing O-glycosyl compounds"/>
    <property type="evidence" value="ECO:0007669"/>
    <property type="project" value="InterPro"/>
</dbReference>
<dbReference type="AlphaFoldDB" id="A0A2I7N606"/>
<proteinExistence type="predicted"/>
<dbReference type="Proteomes" id="UP000236655">
    <property type="component" value="Chromosome"/>
</dbReference>
<evidence type="ECO:0000313" key="6">
    <source>
        <dbReference type="Proteomes" id="UP000236655"/>
    </source>
</evidence>
<accession>A0A2I7N606</accession>
<evidence type="ECO:0000256" key="3">
    <source>
        <dbReference type="SAM" id="SignalP"/>
    </source>
</evidence>
<dbReference type="EMBL" id="CP024847">
    <property type="protein sequence ID" value="AUR51889.1"/>
    <property type="molecule type" value="Genomic_DNA"/>
</dbReference>
<gene>
    <name evidence="5" type="ORF">CUN60_06120</name>
</gene>
<dbReference type="InterPro" id="IPR017853">
    <property type="entry name" value="GH"/>
</dbReference>
<keyword evidence="1" id="KW-0378">Hydrolase</keyword>
<dbReference type="PANTHER" id="PTHR34142">
    <property type="entry name" value="ENDO-BETA-1,4-GLUCANASE A"/>
    <property type="match status" value="1"/>
</dbReference>
<reference evidence="6" key="1">
    <citation type="submission" date="2017-11" db="EMBL/GenBank/DDBJ databases">
        <authorList>
            <person name="Chan K.G."/>
            <person name="Lee L.S."/>
        </authorList>
    </citation>
    <scope>NUCLEOTIDE SEQUENCE [LARGE SCALE GENOMIC DNA]</scope>
    <source>
        <strain evidence="6">DSM 100970</strain>
    </source>
</reference>
<name>A0A2I7N606_9NEIS</name>
<dbReference type="SUPFAM" id="SSF51445">
    <property type="entry name" value="(Trans)glycosidases"/>
    <property type="match status" value="1"/>
</dbReference>
<dbReference type="RefSeq" id="WP_102951185.1">
    <property type="nucleotide sequence ID" value="NZ_CP024847.1"/>
</dbReference>
<evidence type="ECO:0000259" key="4">
    <source>
        <dbReference type="Pfam" id="PF00150"/>
    </source>
</evidence>
<evidence type="ECO:0000256" key="1">
    <source>
        <dbReference type="ARBA" id="ARBA00022801"/>
    </source>
</evidence>
<dbReference type="OrthoDB" id="6769681at2"/>
<feature type="signal peptide" evidence="3">
    <location>
        <begin position="1"/>
        <end position="21"/>
    </location>
</feature>
<keyword evidence="2" id="KW-0326">Glycosidase</keyword>
<feature type="chain" id="PRO_5014394719" description="Glycoside hydrolase family 5 domain-containing protein" evidence="3">
    <location>
        <begin position="22"/>
        <end position="1055"/>
    </location>
</feature>